<dbReference type="PANTHER" id="PTHR10472">
    <property type="entry name" value="D-TYROSYL-TRNA TYR DEACYLASE"/>
    <property type="match status" value="1"/>
</dbReference>
<dbReference type="GO" id="GO:0051500">
    <property type="term" value="F:D-tyrosyl-tRNA(Tyr) deacylase activity"/>
    <property type="evidence" value="ECO:0007669"/>
    <property type="project" value="TreeGrafter"/>
</dbReference>
<dbReference type="PANTHER" id="PTHR10472:SF5">
    <property type="entry name" value="D-AMINOACYL-TRNA DEACYLASE 1"/>
    <property type="match status" value="1"/>
</dbReference>
<dbReference type="GO" id="GO:0005737">
    <property type="term" value="C:cytoplasm"/>
    <property type="evidence" value="ECO:0007669"/>
    <property type="project" value="InterPro"/>
</dbReference>
<comment type="similarity">
    <text evidence="1">Belongs to the DTD family.</text>
</comment>
<organism evidence="2">
    <name type="scientific">marine metagenome</name>
    <dbReference type="NCBI Taxonomy" id="408172"/>
    <lineage>
        <taxon>unclassified sequences</taxon>
        <taxon>metagenomes</taxon>
        <taxon>ecological metagenomes</taxon>
    </lineage>
</organism>
<accession>A0A382WPY1</accession>
<evidence type="ECO:0008006" key="3">
    <source>
        <dbReference type="Google" id="ProtNLM"/>
    </source>
</evidence>
<dbReference type="Pfam" id="PF02580">
    <property type="entry name" value="Tyr_Deacylase"/>
    <property type="match status" value="1"/>
</dbReference>
<evidence type="ECO:0000313" key="2">
    <source>
        <dbReference type="EMBL" id="SVD60956.1"/>
    </source>
</evidence>
<dbReference type="EMBL" id="UINC01161645">
    <property type="protein sequence ID" value="SVD60956.1"/>
    <property type="molecule type" value="Genomic_DNA"/>
</dbReference>
<dbReference type="FunFam" id="3.50.80.10:FF:000001">
    <property type="entry name" value="D-aminoacyl-tRNA deacylase"/>
    <property type="match status" value="1"/>
</dbReference>
<name>A0A382WPY1_9ZZZZ</name>
<dbReference type="SUPFAM" id="SSF69500">
    <property type="entry name" value="DTD-like"/>
    <property type="match status" value="1"/>
</dbReference>
<dbReference type="InterPro" id="IPR003732">
    <property type="entry name" value="Daa-tRNA_deacyls_DTD"/>
</dbReference>
<dbReference type="NCBIfam" id="TIGR00256">
    <property type="entry name" value="D-aminoacyl-tRNA deacylase"/>
    <property type="match status" value="1"/>
</dbReference>
<proteinExistence type="inferred from homology"/>
<dbReference type="InterPro" id="IPR023509">
    <property type="entry name" value="DTD-like_sf"/>
</dbReference>
<sequence length="135" mass="15354">MVNNKLVSRIDTGLLIFLGIKNDDSSKDVEYLANKITNLRIFANETSDNFEKSLIESKKEILVVSQFTLYAMTKKGRRPSFIESAKSDYALAKYEEFINELKKSDLEIQEGIFGAKMHVKIINDGPVTLMLDSRL</sequence>
<dbReference type="Gene3D" id="3.50.80.10">
    <property type="entry name" value="D-tyrosyl-tRNA(Tyr) deacylase"/>
    <property type="match status" value="1"/>
</dbReference>
<protein>
    <recommendedName>
        <fullName evidence="3">D-aminoacyl-tRNA deacylase</fullName>
    </recommendedName>
</protein>
<evidence type="ECO:0000256" key="1">
    <source>
        <dbReference type="ARBA" id="ARBA00009673"/>
    </source>
</evidence>
<reference evidence="2" key="1">
    <citation type="submission" date="2018-05" db="EMBL/GenBank/DDBJ databases">
        <authorList>
            <person name="Lanie J.A."/>
            <person name="Ng W.-L."/>
            <person name="Kazmierczak K.M."/>
            <person name="Andrzejewski T.M."/>
            <person name="Davidsen T.M."/>
            <person name="Wayne K.J."/>
            <person name="Tettelin H."/>
            <person name="Glass J.I."/>
            <person name="Rusch D."/>
            <person name="Podicherti R."/>
            <person name="Tsui H.-C.T."/>
            <person name="Winkler M.E."/>
        </authorList>
    </citation>
    <scope>NUCLEOTIDE SEQUENCE</scope>
</reference>
<gene>
    <name evidence="2" type="ORF">METZ01_LOCUS413810</name>
</gene>
<dbReference type="AlphaFoldDB" id="A0A382WPY1"/>